<comment type="subcellular location">
    <subcellularLocation>
        <location evidence="1">Mitochondrion</location>
    </subcellularLocation>
</comment>
<dbReference type="PANTHER" id="PTHR28133:SF1">
    <property type="entry name" value="REQUIRED FOR RESPIRATORY GROWTH PROTEIN 7, MITOCHONDRIAL"/>
    <property type="match status" value="1"/>
</dbReference>
<gene>
    <name evidence="3" type="ORF">E0L32_004827</name>
</gene>
<keyword evidence="2" id="KW-0496">Mitochondrion</keyword>
<dbReference type="EMBL" id="SKBQ01000024">
    <property type="protein sequence ID" value="TPX14997.1"/>
    <property type="molecule type" value="Genomic_DNA"/>
</dbReference>
<dbReference type="Proteomes" id="UP000319257">
    <property type="component" value="Unassembled WGS sequence"/>
</dbReference>
<dbReference type="AlphaFoldDB" id="A0A507B5G4"/>
<evidence type="ECO:0000256" key="2">
    <source>
        <dbReference type="ARBA" id="ARBA00023128"/>
    </source>
</evidence>
<reference evidence="3 4" key="1">
    <citation type="submission" date="2019-06" db="EMBL/GenBank/DDBJ databases">
        <title>Draft genome sequence of the filamentous fungus Phialemoniopsis curvata isolated from diesel fuel.</title>
        <authorList>
            <person name="Varaljay V.A."/>
            <person name="Lyon W.J."/>
            <person name="Crouch A.L."/>
            <person name="Drake C.E."/>
            <person name="Hollomon J.M."/>
            <person name="Nadeau L.J."/>
            <person name="Nunn H.S."/>
            <person name="Stevenson B.S."/>
            <person name="Bojanowski C.L."/>
            <person name="Crookes-Goodson W.J."/>
        </authorList>
    </citation>
    <scope>NUCLEOTIDE SEQUENCE [LARGE SCALE GENOMIC DNA]</scope>
    <source>
        <strain evidence="3 4">D216</strain>
    </source>
</reference>
<dbReference type="GO" id="GO:0003676">
    <property type="term" value="F:nucleic acid binding"/>
    <property type="evidence" value="ECO:0007669"/>
    <property type="project" value="InterPro"/>
</dbReference>
<organism evidence="3 4">
    <name type="scientific">Thyridium curvatum</name>
    <dbReference type="NCBI Taxonomy" id="1093900"/>
    <lineage>
        <taxon>Eukaryota</taxon>
        <taxon>Fungi</taxon>
        <taxon>Dikarya</taxon>
        <taxon>Ascomycota</taxon>
        <taxon>Pezizomycotina</taxon>
        <taxon>Sordariomycetes</taxon>
        <taxon>Sordariomycetidae</taxon>
        <taxon>Thyridiales</taxon>
        <taxon>Thyridiaceae</taxon>
        <taxon>Thyridium</taxon>
    </lineage>
</organism>
<name>A0A507B5G4_9PEZI</name>
<dbReference type="GO" id="GO:0005739">
    <property type="term" value="C:mitochondrion"/>
    <property type="evidence" value="ECO:0007669"/>
    <property type="project" value="UniProtKB-SubCell"/>
</dbReference>
<dbReference type="Pfam" id="PF10356">
    <property type="entry name" value="RRG7"/>
    <property type="match status" value="2"/>
</dbReference>
<evidence type="ECO:0000313" key="3">
    <source>
        <dbReference type="EMBL" id="TPX14997.1"/>
    </source>
</evidence>
<keyword evidence="4" id="KW-1185">Reference proteome</keyword>
<dbReference type="InterPro" id="IPR011856">
    <property type="entry name" value="tRNA_endonuc-like_dom_sf"/>
</dbReference>
<dbReference type="GeneID" id="41972274"/>
<accession>A0A507B5G4</accession>
<evidence type="ECO:0000256" key="1">
    <source>
        <dbReference type="ARBA" id="ARBA00004173"/>
    </source>
</evidence>
<evidence type="ECO:0000313" key="4">
    <source>
        <dbReference type="Proteomes" id="UP000319257"/>
    </source>
</evidence>
<dbReference type="RefSeq" id="XP_030996708.1">
    <property type="nucleotide sequence ID" value="XM_031139281.1"/>
</dbReference>
<dbReference type="GO" id="GO:0006302">
    <property type="term" value="P:double-strand break repair"/>
    <property type="evidence" value="ECO:0007669"/>
    <property type="project" value="UniProtKB-ARBA"/>
</dbReference>
<dbReference type="PANTHER" id="PTHR28133">
    <property type="entry name" value="REQUIRED FOR RESPIRATORY GROWTH PROTEIN 7, MITOCHONDRIAL"/>
    <property type="match status" value="1"/>
</dbReference>
<proteinExistence type="predicted"/>
<comment type="caution">
    <text evidence="3">The sequence shown here is derived from an EMBL/GenBank/DDBJ whole genome shotgun (WGS) entry which is preliminary data.</text>
</comment>
<sequence length="261" mass="28748">MLRGMWLATAHGWHQSSNGLCLPIKQSLIRRTTQRWAKFHSSRPAKVHHQDADLVYPEPSSTKHKDLPSFLQYAKTTGLDPNSTTYIGTLYEYTVALSLEKYGFSLRRVGGSSDYGIDLLGRWSVPSSTEPLKVLLQCKALSGRIGPHLIRELEGAFVGAPSGWRGSGVVGFLVTERPATKGIRDSMGRSRWPMGFLMCSREGEIQQFLWNRRAEEEGLTGLGVGVQYSHDGAKNSRLTLTWQGQPFDVQPGTGDGGGEGV</sequence>
<dbReference type="InterPro" id="IPR018828">
    <property type="entry name" value="RRG7"/>
</dbReference>
<dbReference type="OrthoDB" id="20734at2759"/>
<dbReference type="SUPFAM" id="SSF52980">
    <property type="entry name" value="Restriction endonuclease-like"/>
    <property type="match status" value="1"/>
</dbReference>
<protein>
    <submittedName>
        <fullName evidence="3">Uncharacterized protein</fullName>
    </submittedName>
</protein>
<dbReference type="Gene3D" id="3.40.1350.10">
    <property type="match status" value="1"/>
</dbReference>
<dbReference type="InParanoid" id="A0A507B5G4"/>
<dbReference type="InterPro" id="IPR011335">
    <property type="entry name" value="Restrct_endonuc-II-like"/>
</dbReference>